<protein>
    <recommendedName>
        <fullName evidence="3">Lipoprotein</fullName>
    </recommendedName>
</protein>
<name>A0A6J5AK08_9BURK</name>
<dbReference type="AlphaFoldDB" id="A0A6J5AK08"/>
<organism evidence="1 2">
    <name type="scientific">Paraburkholderia sediminicola</name>
    <dbReference type="NCBI Taxonomy" id="458836"/>
    <lineage>
        <taxon>Bacteria</taxon>
        <taxon>Pseudomonadati</taxon>
        <taxon>Pseudomonadota</taxon>
        <taxon>Betaproteobacteria</taxon>
        <taxon>Burkholderiales</taxon>
        <taxon>Burkholderiaceae</taxon>
        <taxon>Paraburkholderia</taxon>
    </lineage>
</organism>
<keyword evidence="2" id="KW-1185">Reference proteome</keyword>
<gene>
    <name evidence="1" type="ORF">LMG24238_02228</name>
</gene>
<dbReference type="PROSITE" id="PS51257">
    <property type="entry name" value="PROKAR_LIPOPROTEIN"/>
    <property type="match status" value="1"/>
</dbReference>
<dbReference type="Proteomes" id="UP000494255">
    <property type="component" value="Unassembled WGS sequence"/>
</dbReference>
<dbReference type="EMBL" id="CADIKC010000002">
    <property type="protein sequence ID" value="CAB3673475.1"/>
    <property type="molecule type" value="Genomic_DNA"/>
</dbReference>
<evidence type="ECO:0000313" key="1">
    <source>
        <dbReference type="EMBL" id="CAB3673475.1"/>
    </source>
</evidence>
<sequence length="58" mass="6075">MQFAVWRNVAVVSGLVVMLAGCTVSSDGSNLSAAQNPQLPESYPCQSLHVKPMTCPPG</sequence>
<evidence type="ECO:0000313" key="2">
    <source>
        <dbReference type="Proteomes" id="UP000494255"/>
    </source>
</evidence>
<evidence type="ECO:0008006" key="3">
    <source>
        <dbReference type="Google" id="ProtNLM"/>
    </source>
</evidence>
<reference evidence="1 2" key="1">
    <citation type="submission" date="2020-04" db="EMBL/GenBank/DDBJ databases">
        <authorList>
            <person name="De Canck E."/>
        </authorList>
    </citation>
    <scope>NUCLEOTIDE SEQUENCE [LARGE SCALE GENOMIC DNA]</scope>
    <source>
        <strain evidence="1 2">LMG 24238</strain>
    </source>
</reference>
<proteinExistence type="predicted"/>
<accession>A0A6J5AK08</accession>